<organism evidence="2 3">
    <name type="scientific">Alloacidobacterium dinghuense</name>
    <dbReference type="NCBI Taxonomy" id="2763107"/>
    <lineage>
        <taxon>Bacteria</taxon>
        <taxon>Pseudomonadati</taxon>
        <taxon>Acidobacteriota</taxon>
        <taxon>Terriglobia</taxon>
        <taxon>Terriglobales</taxon>
        <taxon>Acidobacteriaceae</taxon>
        <taxon>Alloacidobacterium</taxon>
    </lineage>
</organism>
<name>A0A7G8BFT1_9BACT</name>
<evidence type="ECO:0000313" key="3">
    <source>
        <dbReference type="Proteomes" id="UP000515312"/>
    </source>
</evidence>
<evidence type="ECO:0000313" key="2">
    <source>
        <dbReference type="EMBL" id="QNI31401.1"/>
    </source>
</evidence>
<feature type="compositionally biased region" description="Polar residues" evidence="1">
    <location>
        <begin position="10"/>
        <end position="20"/>
    </location>
</feature>
<proteinExistence type="predicted"/>
<sequence length="68" mass="7575">MLKKTYIRNGKNQIIGSETSGFGDDDTVVRDRDGKILGRANSRFHTTRDAHGRLVSINSNDPGLPFEE</sequence>
<keyword evidence="3" id="KW-1185">Reference proteome</keyword>
<feature type="region of interest" description="Disordered" evidence="1">
    <location>
        <begin position="1"/>
        <end position="26"/>
    </location>
</feature>
<dbReference type="AlphaFoldDB" id="A0A7G8BFT1"/>
<dbReference type="Proteomes" id="UP000515312">
    <property type="component" value="Chromosome"/>
</dbReference>
<dbReference type="KEGG" id="adin:H7849_20335"/>
<accession>A0A7G8BFT1</accession>
<reference evidence="2 3" key="1">
    <citation type="submission" date="2020-08" db="EMBL/GenBank/DDBJ databases">
        <title>Edaphobacter telluris sp. nov. and Acidobacterium dinghuensis sp. nov., two acidobacteria isolated from forest soil.</title>
        <authorList>
            <person name="Fu J."/>
            <person name="Qiu L."/>
        </authorList>
    </citation>
    <scope>NUCLEOTIDE SEQUENCE [LARGE SCALE GENOMIC DNA]</scope>
    <source>
        <strain evidence="2">4Y35</strain>
    </source>
</reference>
<dbReference type="EMBL" id="CP060394">
    <property type="protein sequence ID" value="QNI31401.1"/>
    <property type="molecule type" value="Genomic_DNA"/>
</dbReference>
<evidence type="ECO:0000256" key="1">
    <source>
        <dbReference type="SAM" id="MobiDB-lite"/>
    </source>
</evidence>
<dbReference type="RefSeq" id="WP_186742007.1">
    <property type="nucleotide sequence ID" value="NZ_CP060394.1"/>
</dbReference>
<gene>
    <name evidence="2" type="ORF">H7849_20335</name>
</gene>
<protein>
    <submittedName>
        <fullName evidence="2">Uncharacterized protein</fullName>
    </submittedName>
</protein>